<evidence type="ECO:0000313" key="2">
    <source>
        <dbReference type="EMBL" id="CAJ1960161.1"/>
    </source>
</evidence>
<comment type="caution">
    <text evidence="2">The sequence shown here is derived from an EMBL/GenBank/DDBJ whole genome shotgun (WGS) entry which is preliminary data.</text>
</comment>
<feature type="chain" id="PRO_5042271909" evidence="1">
    <location>
        <begin position="19"/>
        <end position="218"/>
    </location>
</feature>
<keyword evidence="1" id="KW-0732">Signal</keyword>
<protein>
    <submittedName>
        <fullName evidence="2">Uncharacterized protein</fullName>
    </submittedName>
</protein>
<proteinExistence type="predicted"/>
<dbReference type="AlphaFoldDB" id="A0AAD2G295"/>
<keyword evidence="3" id="KW-1185">Reference proteome</keyword>
<organism evidence="2 3">
    <name type="scientific">Cylindrotheca closterium</name>
    <dbReference type="NCBI Taxonomy" id="2856"/>
    <lineage>
        <taxon>Eukaryota</taxon>
        <taxon>Sar</taxon>
        <taxon>Stramenopiles</taxon>
        <taxon>Ochrophyta</taxon>
        <taxon>Bacillariophyta</taxon>
        <taxon>Bacillariophyceae</taxon>
        <taxon>Bacillariophycidae</taxon>
        <taxon>Bacillariales</taxon>
        <taxon>Bacillariaceae</taxon>
        <taxon>Cylindrotheca</taxon>
    </lineage>
</organism>
<sequence length="218" mass="23953">MMFCTTTVLFALASVALAVEPQMLRTTSAQTQTQEEPQADSAPGIPLLIVEPKEFAPVQEDEEDNSLDIGKGTFGMKKGMKCDGGFDAKKGMMKHCEGGMEKEFSMSWTTSDVKGELSQELMKQLQDFMSEPEMLIGVSDEEMEAHLLFDDEEEEDDAPLTKTMEFGGTMKVDWGCKVTYEKSVKGISKKVECGGKYDAASGKKKDAVDGSSVLDYFN</sequence>
<evidence type="ECO:0000313" key="3">
    <source>
        <dbReference type="Proteomes" id="UP001295423"/>
    </source>
</evidence>
<dbReference type="Proteomes" id="UP001295423">
    <property type="component" value="Unassembled WGS sequence"/>
</dbReference>
<feature type="signal peptide" evidence="1">
    <location>
        <begin position="1"/>
        <end position="18"/>
    </location>
</feature>
<name>A0AAD2G295_9STRA</name>
<gene>
    <name evidence="2" type="ORF">CYCCA115_LOCUS18577</name>
</gene>
<evidence type="ECO:0000256" key="1">
    <source>
        <dbReference type="SAM" id="SignalP"/>
    </source>
</evidence>
<accession>A0AAD2G295</accession>
<reference evidence="2" key="1">
    <citation type="submission" date="2023-08" db="EMBL/GenBank/DDBJ databases">
        <authorList>
            <person name="Audoor S."/>
            <person name="Bilcke G."/>
        </authorList>
    </citation>
    <scope>NUCLEOTIDE SEQUENCE</scope>
</reference>
<dbReference type="EMBL" id="CAKOGP040002047">
    <property type="protein sequence ID" value="CAJ1960161.1"/>
    <property type="molecule type" value="Genomic_DNA"/>
</dbReference>